<evidence type="ECO:0000313" key="2">
    <source>
        <dbReference type="Proteomes" id="UP000760407"/>
    </source>
</evidence>
<name>A0ABS1GA44_9GAMM</name>
<accession>A0ABS1GA44</accession>
<keyword evidence="2" id="KW-1185">Reference proteome</keyword>
<sequence>MIAEALACLSTPIIASSLNILTRLSFISLNALADVCTNST</sequence>
<proteinExistence type="predicted"/>
<evidence type="ECO:0000313" key="1">
    <source>
        <dbReference type="EMBL" id="MBK2301553.1"/>
    </source>
</evidence>
<gene>
    <name evidence="1" type="ORF">IBE52_01360</name>
</gene>
<comment type="caution">
    <text evidence="1">The sequence shown here is derived from an EMBL/GenBank/DDBJ whole genome shotgun (WGS) entry which is preliminary data.</text>
</comment>
<protein>
    <submittedName>
        <fullName evidence="1">Uncharacterized protein</fullName>
    </submittedName>
</protein>
<dbReference type="EMBL" id="JACTSG010000001">
    <property type="protein sequence ID" value="MBK2301553.1"/>
    <property type="molecule type" value="Genomic_DNA"/>
</dbReference>
<reference evidence="1 2" key="1">
    <citation type="submission" date="2020-08" db="EMBL/GenBank/DDBJ databases">
        <title>Comparative genomics of Francisella species.</title>
        <authorList>
            <person name="Sahl J."/>
            <person name="Sjodin A."/>
            <person name="Wagner D."/>
            <person name="Forsman M."/>
        </authorList>
    </citation>
    <scope>NUCLEOTIDE SEQUENCE [LARGE SCALE GENOMIC DNA]</scope>
    <source>
        <strain evidence="1 2">F1093</strain>
    </source>
</reference>
<organism evidence="1 2">
    <name type="scientific">Francisella philomiragia</name>
    <dbReference type="NCBI Taxonomy" id="28110"/>
    <lineage>
        <taxon>Bacteria</taxon>
        <taxon>Pseudomonadati</taxon>
        <taxon>Pseudomonadota</taxon>
        <taxon>Gammaproteobacteria</taxon>
        <taxon>Thiotrichales</taxon>
        <taxon>Francisellaceae</taxon>
        <taxon>Francisella</taxon>
    </lineage>
</organism>
<dbReference type="Proteomes" id="UP000760407">
    <property type="component" value="Unassembled WGS sequence"/>
</dbReference>